<feature type="transmembrane region" description="Helical" evidence="1">
    <location>
        <begin position="13"/>
        <end position="32"/>
    </location>
</feature>
<dbReference type="EMBL" id="JBBNAE010000011">
    <property type="protein sequence ID" value="KAK9085358.1"/>
    <property type="molecule type" value="Genomic_DNA"/>
</dbReference>
<keyword evidence="1" id="KW-1133">Transmembrane helix</keyword>
<proteinExistence type="predicted"/>
<gene>
    <name evidence="2" type="ORF">Sjap_025769</name>
</gene>
<comment type="caution">
    <text evidence="2">The sequence shown here is derived from an EMBL/GenBank/DDBJ whole genome shotgun (WGS) entry which is preliminary data.</text>
</comment>
<sequence>MGQLIKCCLDKKVLIKFWFTPFGFLSLMLEFYTRAKKWAQELQKQGNPNMVIALAGNKDDLEHQERF</sequence>
<accession>A0AAP0EA39</accession>
<keyword evidence="1" id="KW-0812">Transmembrane</keyword>
<evidence type="ECO:0000256" key="1">
    <source>
        <dbReference type="SAM" id="Phobius"/>
    </source>
</evidence>
<evidence type="ECO:0000313" key="2">
    <source>
        <dbReference type="EMBL" id="KAK9085358.1"/>
    </source>
</evidence>
<dbReference type="InterPro" id="IPR027417">
    <property type="entry name" value="P-loop_NTPase"/>
</dbReference>
<protein>
    <submittedName>
        <fullName evidence="2">Uncharacterized protein</fullName>
    </submittedName>
</protein>
<keyword evidence="1" id="KW-0472">Membrane</keyword>
<dbReference type="Gene3D" id="3.40.50.300">
    <property type="entry name" value="P-loop containing nucleotide triphosphate hydrolases"/>
    <property type="match status" value="1"/>
</dbReference>
<dbReference type="Proteomes" id="UP001417504">
    <property type="component" value="Unassembled WGS sequence"/>
</dbReference>
<organism evidence="2 3">
    <name type="scientific">Stephania japonica</name>
    <dbReference type="NCBI Taxonomy" id="461633"/>
    <lineage>
        <taxon>Eukaryota</taxon>
        <taxon>Viridiplantae</taxon>
        <taxon>Streptophyta</taxon>
        <taxon>Embryophyta</taxon>
        <taxon>Tracheophyta</taxon>
        <taxon>Spermatophyta</taxon>
        <taxon>Magnoliopsida</taxon>
        <taxon>Ranunculales</taxon>
        <taxon>Menispermaceae</taxon>
        <taxon>Menispermoideae</taxon>
        <taxon>Cissampelideae</taxon>
        <taxon>Stephania</taxon>
    </lineage>
</organism>
<dbReference type="AlphaFoldDB" id="A0AAP0EA39"/>
<evidence type="ECO:0000313" key="3">
    <source>
        <dbReference type="Proteomes" id="UP001417504"/>
    </source>
</evidence>
<dbReference type="Pfam" id="PF00071">
    <property type="entry name" value="Ras"/>
    <property type="match status" value="1"/>
</dbReference>
<dbReference type="GO" id="GO:0003924">
    <property type="term" value="F:GTPase activity"/>
    <property type="evidence" value="ECO:0007669"/>
    <property type="project" value="InterPro"/>
</dbReference>
<reference evidence="2 3" key="1">
    <citation type="submission" date="2024-01" db="EMBL/GenBank/DDBJ databases">
        <title>Genome assemblies of Stephania.</title>
        <authorList>
            <person name="Yang L."/>
        </authorList>
    </citation>
    <scope>NUCLEOTIDE SEQUENCE [LARGE SCALE GENOMIC DNA]</scope>
    <source>
        <strain evidence="2">QJT</strain>
        <tissue evidence="2">Leaf</tissue>
    </source>
</reference>
<dbReference type="GO" id="GO:0005525">
    <property type="term" value="F:GTP binding"/>
    <property type="evidence" value="ECO:0007669"/>
    <property type="project" value="InterPro"/>
</dbReference>
<keyword evidence="3" id="KW-1185">Reference proteome</keyword>
<dbReference type="InterPro" id="IPR001806">
    <property type="entry name" value="Small_GTPase"/>
</dbReference>
<name>A0AAP0EA39_9MAGN</name>